<comment type="caution">
    <text evidence="4">The sequence shown here is derived from an EMBL/GenBank/DDBJ whole genome shotgun (WGS) entry which is preliminary data.</text>
</comment>
<proteinExistence type="inferred from homology"/>
<dbReference type="PANTHER" id="PTHR44051:SF2">
    <property type="entry name" value="HYPOTHETICAL GLUTATHIONE S-TRANSFERASE LIKE PROTEIN"/>
    <property type="match status" value="1"/>
</dbReference>
<organism evidence="4 5">
    <name type="scientific">Labrys monachus</name>
    <dbReference type="NCBI Taxonomy" id="217067"/>
    <lineage>
        <taxon>Bacteria</taxon>
        <taxon>Pseudomonadati</taxon>
        <taxon>Pseudomonadota</taxon>
        <taxon>Alphaproteobacteria</taxon>
        <taxon>Hyphomicrobiales</taxon>
        <taxon>Xanthobacteraceae</taxon>
        <taxon>Labrys</taxon>
    </lineage>
</organism>
<dbReference type="SFLD" id="SFLDG00358">
    <property type="entry name" value="Main_(cytGST)"/>
    <property type="match status" value="1"/>
</dbReference>
<dbReference type="GO" id="GO:0004364">
    <property type="term" value="F:glutathione transferase activity"/>
    <property type="evidence" value="ECO:0007669"/>
    <property type="project" value="UniProtKB-EC"/>
</dbReference>
<dbReference type="Pfam" id="PF00043">
    <property type="entry name" value="GST_C"/>
    <property type="match status" value="1"/>
</dbReference>
<evidence type="ECO:0000256" key="1">
    <source>
        <dbReference type="RuleBase" id="RU003494"/>
    </source>
</evidence>
<comment type="similarity">
    <text evidence="1">Belongs to the GST superfamily.</text>
</comment>
<reference evidence="4 5" key="1">
    <citation type="submission" date="2023-07" db="EMBL/GenBank/DDBJ databases">
        <title>Genomic Encyclopedia of Type Strains, Phase IV (KMG-IV): sequencing the most valuable type-strain genomes for metagenomic binning, comparative biology and taxonomic classification.</title>
        <authorList>
            <person name="Goeker M."/>
        </authorList>
    </citation>
    <scope>NUCLEOTIDE SEQUENCE [LARGE SCALE GENOMIC DNA]</scope>
    <source>
        <strain evidence="4 5">DSM 5896</strain>
    </source>
</reference>
<keyword evidence="4" id="KW-0808">Transferase</keyword>
<dbReference type="InterPro" id="IPR036249">
    <property type="entry name" value="Thioredoxin-like_sf"/>
</dbReference>
<dbReference type="InterPro" id="IPR036282">
    <property type="entry name" value="Glutathione-S-Trfase_C_sf"/>
</dbReference>
<protein>
    <submittedName>
        <fullName evidence="4">Glutathione S-transferase</fullName>
        <ecNumber evidence="4">2.5.1.18</ecNumber>
    </submittedName>
</protein>
<gene>
    <name evidence="4" type="ORF">J3R73_005880</name>
</gene>
<dbReference type="InterPro" id="IPR004045">
    <property type="entry name" value="Glutathione_S-Trfase_N"/>
</dbReference>
<evidence type="ECO:0000313" key="5">
    <source>
        <dbReference type="Proteomes" id="UP001237448"/>
    </source>
</evidence>
<dbReference type="SFLD" id="SFLDS00019">
    <property type="entry name" value="Glutathione_Transferase_(cytos"/>
    <property type="match status" value="1"/>
</dbReference>
<dbReference type="PROSITE" id="PS50405">
    <property type="entry name" value="GST_CTER"/>
    <property type="match status" value="1"/>
</dbReference>
<sequence length="211" mass="23505">MADYRLYAFGESGNSYKAALMLALTGSDWERVPVDYFNGQTRTAGFRETVNEMGEAPVLLHKGRTLTQSGVILDYLAAETGQFGPRDEDERREILRWILFDNHKFTSYYATLRFLVGLQKSGESPVTAFLRGRAAGAFAIVDKHLAGRDFMVGGRPTIADISLAGYIFFDEETGMALADYPHILAWRARIAALPGWKPPYDLVPPALPARH</sequence>
<feature type="domain" description="GST N-terminal" evidence="2">
    <location>
        <begin position="2"/>
        <end position="84"/>
    </location>
</feature>
<dbReference type="InterPro" id="IPR004046">
    <property type="entry name" value="GST_C"/>
</dbReference>
<dbReference type="Pfam" id="PF02798">
    <property type="entry name" value="GST_N"/>
    <property type="match status" value="1"/>
</dbReference>
<dbReference type="SUPFAM" id="SSF52833">
    <property type="entry name" value="Thioredoxin-like"/>
    <property type="match status" value="1"/>
</dbReference>
<dbReference type="PANTHER" id="PTHR44051">
    <property type="entry name" value="GLUTATHIONE S-TRANSFERASE-RELATED"/>
    <property type="match status" value="1"/>
</dbReference>
<dbReference type="CDD" id="cd03056">
    <property type="entry name" value="GST_N_4"/>
    <property type="match status" value="1"/>
</dbReference>
<dbReference type="Proteomes" id="UP001237448">
    <property type="component" value="Unassembled WGS sequence"/>
</dbReference>
<keyword evidence="5" id="KW-1185">Reference proteome</keyword>
<dbReference type="Gene3D" id="1.20.1050.10">
    <property type="match status" value="1"/>
</dbReference>
<accession>A0ABU0FNA0</accession>
<feature type="domain" description="GST C-terminal" evidence="3">
    <location>
        <begin position="87"/>
        <end position="211"/>
    </location>
</feature>
<evidence type="ECO:0000313" key="4">
    <source>
        <dbReference type="EMBL" id="MDQ0396088.1"/>
    </source>
</evidence>
<dbReference type="Gene3D" id="3.40.30.10">
    <property type="entry name" value="Glutaredoxin"/>
    <property type="match status" value="1"/>
</dbReference>
<dbReference type="EC" id="2.5.1.18" evidence="4"/>
<name>A0ABU0FNA0_9HYPH</name>
<dbReference type="EMBL" id="JAUSVK010000001">
    <property type="protein sequence ID" value="MDQ0396088.1"/>
    <property type="molecule type" value="Genomic_DNA"/>
</dbReference>
<dbReference type="InterPro" id="IPR040079">
    <property type="entry name" value="Glutathione_S-Trfase"/>
</dbReference>
<evidence type="ECO:0000259" key="2">
    <source>
        <dbReference type="PROSITE" id="PS50404"/>
    </source>
</evidence>
<dbReference type="InterPro" id="IPR010987">
    <property type="entry name" value="Glutathione-S-Trfase_C-like"/>
</dbReference>
<dbReference type="SUPFAM" id="SSF47616">
    <property type="entry name" value="GST C-terminal domain-like"/>
    <property type="match status" value="1"/>
</dbReference>
<evidence type="ECO:0000259" key="3">
    <source>
        <dbReference type="PROSITE" id="PS50405"/>
    </source>
</evidence>
<dbReference type="RefSeq" id="WP_307435819.1">
    <property type="nucleotide sequence ID" value="NZ_JAUSVK010000001.1"/>
</dbReference>
<dbReference type="PROSITE" id="PS50404">
    <property type="entry name" value="GST_NTER"/>
    <property type="match status" value="1"/>
</dbReference>